<evidence type="ECO:0000313" key="2">
    <source>
        <dbReference type="WBParaSite" id="BXY_1055100.1"/>
    </source>
</evidence>
<accession>A0A1I7SC01</accession>
<dbReference type="Proteomes" id="UP000095284">
    <property type="component" value="Unplaced"/>
</dbReference>
<proteinExistence type="predicted"/>
<organism evidence="1 2">
    <name type="scientific">Bursaphelenchus xylophilus</name>
    <name type="common">Pinewood nematode worm</name>
    <name type="synonym">Aphelenchoides xylophilus</name>
    <dbReference type="NCBI Taxonomy" id="6326"/>
    <lineage>
        <taxon>Eukaryota</taxon>
        <taxon>Metazoa</taxon>
        <taxon>Ecdysozoa</taxon>
        <taxon>Nematoda</taxon>
        <taxon>Chromadorea</taxon>
        <taxon>Rhabditida</taxon>
        <taxon>Tylenchina</taxon>
        <taxon>Tylenchomorpha</taxon>
        <taxon>Aphelenchoidea</taxon>
        <taxon>Aphelenchoididae</taxon>
        <taxon>Bursaphelenchus</taxon>
    </lineage>
</organism>
<protein>
    <submittedName>
        <fullName evidence="2">DOC domain-containing protein</fullName>
    </submittedName>
</protein>
<reference evidence="2" key="1">
    <citation type="submission" date="2016-11" db="UniProtKB">
        <authorList>
            <consortium name="WormBaseParasite"/>
        </authorList>
    </citation>
    <scope>IDENTIFICATION</scope>
</reference>
<dbReference type="AlphaFoldDB" id="A0A1I7SC01"/>
<evidence type="ECO:0000313" key="1">
    <source>
        <dbReference type="Proteomes" id="UP000095284"/>
    </source>
</evidence>
<sequence>MIHLRPGLGSWRYSGDFCPPNVVLDLSSEWTEVLATDRLLHLWALEGCQPNHNGQPSCLGRTAETLRLGHGHVIRIAAEGVLDDGQKLKEMASESPVHATVMGGMWWLKLC</sequence>
<dbReference type="WBParaSite" id="BXY_1055100.1">
    <property type="protein sequence ID" value="BXY_1055100.1"/>
    <property type="gene ID" value="BXY_1055100"/>
</dbReference>
<name>A0A1I7SC01_BURXY</name>